<accession>A0A8H2VF22</accession>
<dbReference type="GO" id="GO:0000462">
    <property type="term" value="P:maturation of SSU-rRNA from tricistronic rRNA transcript (SSU-rRNA, 5.8S rRNA, LSU-rRNA)"/>
    <property type="evidence" value="ECO:0007669"/>
    <property type="project" value="TreeGrafter"/>
</dbReference>
<evidence type="ECO:0000256" key="1">
    <source>
        <dbReference type="SAM" id="MobiDB-lite"/>
    </source>
</evidence>
<protein>
    <submittedName>
        <fullName evidence="2">Similar to Saccharomyces cerevisiae YER127W LCP5 Essential protein involved in maturation of 18S rRNA</fullName>
    </submittedName>
</protein>
<organism evidence="2 3">
    <name type="scientific">Maudiozyma barnettii</name>
    <dbReference type="NCBI Taxonomy" id="61262"/>
    <lineage>
        <taxon>Eukaryota</taxon>
        <taxon>Fungi</taxon>
        <taxon>Dikarya</taxon>
        <taxon>Ascomycota</taxon>
        <taxon>Saccharomycotina</taxon>
        <taxon>Saccharomycetes</taxon>
        <taxon>Saccharomycetales</taxon>
        <taxon>Saccharomycetaceae</taxon>
        <taxon>Maudiozyma</taxon>
    </lineage>
</organism>
<sequence>MSELNKLLKEMHASLDATSEAINKLETIYEHPSQHNDIASHLKVDENVKVSLLSLKNGSMLSYLSSLLSIIDDKMDPKVKDPTTSKGRETSIENRVVLERGVKPLEKKLGYQLDKLVRSYTRAEKEYKDVEKRITEKGNRASMHSSRGVNDEEEDASSSDEDDELSYRPNMINAKTKTTTKSRYTRESESQSNDNNEETKEENRENDGIYRPPKINAMLPPQTTIHFEDKFSVKDHKDRSSHSKMQAMEEYIKDQAEQPDWGTSIGADILDHGRGGIKSSRDTEKERRVTTFEEENFTRVNHMGMNKTERKKQKLRQRNAKANVIGGEDFGIFNSKRKMEESTSRRSNKKPRSAWDRAKNRM</sequence>
<feature type="region of interest" description="Disordered" evidence="1">
    <location>
        <begin position="135"/>
        <end position="217"/>
    </location>
</feature>
<dbReference type="PANTHER" id="PTHR13237">
    <property type="entry name" value="SOMETHING ABOUT SILENCING PROTEIN 10-RELATED"/>
    <property type="match status" value="1"/>
</dbReference>
<dbReference type="Proteomes" id="UP000644660">
    <property type="component" value="Unassembled WGS sequence"/>
</dbReference>
<evidence type="ECO:0000313" key="3">
    <source>
        <dbReference type="Proteomes" id="UP000644660"/>
    </source>
</evidence>
<evidence type="ECO:0000313" key="2">
    <source>
        <dbReference type="EMBL" id="CAB4254352.1"/>
    </source>
</evidence>
<feature type="compositionally biased region" description="Acidic residues" evidence="1">
    <location>
        <begin position="151"/>
        <end position="164"/>
    </location>
</feature>
<dbReference type="Pfam" id="PF04000">
    <property type="entry name" value="Sas10_Utp3"/>
    <property type="match status" value="1"/>
</dbReference>
<comment type="caution">
    <text evidence="2">The sequence shown here is derived from an EMBL/GenBank/DDBJ whole genome shotgun (WGS) entry which is preliminary data.</text>
</comment>
<keyword evidence="3" id="KW-1185">Reference proteome</keyword>
<dbReference type="GO" id="GO:0032040">
    <property type="term" value="C:small-subunit processome"/>
    <property type="evidence" value="ECO:0007669"/>
    <property type="project" value="TreeGrafter"/>
</dbReference>
<proteinExistence type="predicted"/>
<dbReference type="RefSeq" id="XP_041406196.1">
    <property type="nucleotide sequence ID" value="XM_041550262.1"/>
</dbReference>
<dbReference type="InterPro" id="IPR007146">
    <property type="entry name" value="Sas10/Utp3/C1D"/>
</dbReference>
<dbReference type="AlphaFoldDB" id="A0A8H2VF22"/>
<feature type="compositionally biased region" description="Basic and acidic residues" evidence="1">
    <location>
        <begin position="197"/>
        <end position="208"/>
    </location>
</feature>
<dbReference type="GeneID" id="64857343"/>
<reference evidence="2 3" key="1">
    <citation type="submission" date="2020-05" db="EMBL/GenBank/DDBJ databases">
        <authorList>
            <person name="Casaregola S."/>
            <person name="Devillers H."/>
            <person name="Grondin C."/>
        </authorList>
    </citation>
    <scope>NUCLEOTIDE SEQUENCE [LARGE SCALE GENOMIC DNA]</scope>
    <source>
        <strain evidence="2 3">CLIB 1767</strain>
    </source>
</reference>
<dbReference type="EMBL" id="CAEFZW010000004">
    <property type="protein sequence ID" value="CAB4254352.1"/>
    <property type="molecule type" value="Genomic_DNA"/>
</dbReference>
<name>A0A8H2VF22_9SACH</name>
<feature type="region of interest" description="Disordered" evidence="1">
    <location>
        <begin position="334"/>
        <end position="362"/>
    </location>
</feature>
<gene>
    <name evidence="2" type="ORF">KABA2_04S04312</name>
</gene>
<dbReference type="PANTHER" id="PTHR13237:SF9">
    <property type="entry name" value="NEUROGUIDIN"/>
    <property type="match status" value="1"/>
</dbReference>
<feature type="compositionally biased region" description="Basic and acidic residues" evidence="1">
    <location>
        <begin position="353"/>
        <end position="362"/>
    </location>
</feature>